<gene>
    <name evidence="1" type="primary">pilM</name>
    <name evidence="1" type="ORF">H8699_11765</name>
</gene>
<comment type="caution">
    <text evidence="1">The sequence shown here is derived from an EMBL/GenBank/DDBJ whole genome shotgun (WGS) entry which is preliminary data.</text>
</comment>
<organism evidence="1 2">
    <name type="scientific">Luoshenia tenuis</name>
    <dbReference type="NCBI Taxonomy" id="2763654"/>
    <lineage>
        <taxon>Bacteria</taxon>
        <taxon>Bacillati</taxon>
        <taxon>Bacillota</taxon>
        <taxon>Clostridia</taxon>
        <taxon>Christensenellales</taxon>
        <taxon>Christensenellaceae</taxon>
        <taxon>Luoshenia</taxon>
    </lineage>
</organism>
<name>A0A926D1N0_9FIRM</name>
<proteinExistence type="predicted"/>
<evidence type="ECO:0000313" key="2">
    <source>
        <dbReference type="Proteomes" id="UP000654279"/>
    </source>
</evidence>
<dbReference type="Gene3D" id="3.30.1490.300">
    <property type="match status" value="1"/>
</dbReference>
<dbReference type="AlphaFoldDB" id="A0A926D1N0"/>
<dbReference type="RefSeq" id="WP_249285854.1">
    <property type="nucleotide sequence ID" value="NZ_JACRSO010000006.1"/>
</dbReference>
<dbReference type="Proteomes" id="UP000654279">
    <property type="component" value="Unassembled WGS sequence"/>
</dbReference>
<reference evidence="1" key="1">
    <citation type="submission" date="2020-08" db="EMBL/GenBank/DDBJ databases">
        <title>Genome public.</title>
        <authorList>
            <person name="Liu C."/>
            <person name="Sun Q."/>
        </authorList>
    </citation>
    <scope>NUCLEOTIDE SEQUENCE</scope>
    <source>
        <strain evidence="1">NSJ-44</strain>
    </source>
</reference>
<protein>
    <submittedName>
        <fullName evidence="1">Pilus assembly protein PilM</fullName>
    </submittedName>
</protein>
<accession>A0A926D1N0</accession>
<sequence length="296" mass="32839">MITSIYIANERVQVVMGEAGRRGLKIQTHAATPLPEGVMINGVITDERALRAALEQLRRDYPSLKWQNVRLCIDSSAIYYKQMRLPALRPKRMLELVRGEFADMENAQELLCDYAVLQPRAQEGGVEALLCAVKREMVESYVQLLKESGIALGAVNTALDSQIKLVRNLPALREQTFIIMVLDGNVLGAAVFVKGQFRFANRSRLLAERGSEGLQAEVERAVSTLIQFNQSQKSGEAVTHLYLAGLRPQERELQAEVCRAFGLRVGQLSQGGCEIDAPDGFDMADYAYAAGNLFDF</sequence>
<keyword evidence="2" id="KW-1185">Reference proteome</keyword>
<dbReference type="InterPro" id="IPR005883">
    <property type="entry name" value="PilM"/>
</dbReference>
<dbReference type="InterPro" id="IPR043129">
    <property type="entry name" value="ATPase_NBD"/>
</dbReference>
<dbReference type="EMBL" id="JACRSO010000006">
    <property type="protein sequence ID" value="MBC8530108.1"/>
    <property type="molecule type" value="Genomic_DNA"/>
</dbReference>
<dbReference type="Gene3D" id="3.30.420.40">
    <property type="match status" value="2"/>
</dbReference>
<dbReference type="SUPFAM" id="SSF53067">
    <property type="entry name" value="Actin-like ATPase domain"/>
    <property type="match status" value="1"/>
</dbReference>
<dbReference type="Pfam" id="PF11104">
    <property type="entry name" value="PilM_2"/>
    <property type="match status" value="1"/>
</dbReference>
<evidence type="ECO:0000313" key="1">
    <source>
        <dbReference type="EMBL" id="MBC8530108.1"/>
    </source>
</evidence>